<evidence type="ECO:0000313" key="3">
    <source>
        <dbReference type="Proteomes" id="UP001564657"/>
    </source>
</evidence>
<dbReference type="InterPro" id="IPR003251">
    <property type="entry name" value="Rr_diiron-bd_dom"/>
</dbReference>
<proteinExistence type="predicted"/>
<dbReference type="InterPro" id="IPR009078">
    <property type="entry name" value="Ferritin-like_SF"/>
</dbReference>
<dbReference type="Proteomes" id="UP001564657">
    <property type="component" value="Unassembled WGS sequence"/>
</dbReference>
<dbReference type="CDD" id="cd01045">
    <property type="entry name" value="Ferritin_like_AB"/>
    <property type="match status" value="1"/>
</dbReference>
<name>A0ABV4BLN6_9CLOT</name>
<accession>A0ABV4BLN6</accession>
<dbReference type="InterPro" id="IPR012347">
    <property type="entry name" value="Ferritin-like"/>
</dbReference>
<gene>
    <name evidence="2" type="ORF">AB8U03_05705</name>
</gene>
<feature type="domain" description="Rubrerythrin diiron-binding" evidence="1">
    <location>
        <begin position="10"/>
        <end position="156"/>
    </location>
</feature>
<dbReference type="RefSeq" id="WP_369703595.1">
    <property type="nucleotide sequence ID" value="NZ_JBGEWD010000004.1"/>
</dbReference>
<evidence type="ECO:0000259" key="1">
    <source>
        <dbReference type="Pfam" id="PF02915"/>
    </source>
</evidence>
<dbReference type="Gene3D" id="1.20.1260.10">
    <property type="match status" value="1"/>
</dbReference>
<dbReference type="SUPFAM" id="SSF47240">
    <property type="entry name" value="Ferritin-like"/>
    <property type="match status" value="1"/>
</dbReference>
<organism evidence="2 3">
    <name type="scientific">Clostridium moutaii</name>
    <dbReference type="NCBI Taxonomy" id="3240932"/>
    <lineage>
        <taxon>Bacteria</taxon>
        <taxon>Bacillati</taxon>
        <taxon>Bacillota</taxon>
        <taxon>Clostridia</taxon>
        <taxon>Eubacteriales</taxon>
        <taxon>Clostridiaceae</taxon>
        <taxon>Clostridium</taxon>
    </lineage>
</organism>
<protein>
    <submittedName>
        <fullName evidence="2">Ferritin family protein</fullName>
    </submittedName>
</protein>
<comment type="caution">
    <text evidence="2">The sequence shown here is derived from an EMBL/GenBank/DDBJ whole genome shotgun (WGS) entry which is preliminary data.</text>
</comment>
<keyword evidence="3" id="KW-1185">Reference proteome</keyword>
<dbReference type="Pfam" id="PF02915">
    <property type="entry name" value="Rubrerythrin"/>
    <property type="match status" value="1"/>
</dbReference>
<reference evidence="2 3" key="1">
    <citation type="submission" date="2024-08" db="EMBL/GenBank/DDBJ databases">
        <title>Clostridium lapicellarii sp. nov., and Clostridium renhuaiense sp. nov., two species isolated from the mud in a fermentation cellar used for producing sauce-flavour Chinese liquors.</title>
        <authorList>
            <person name="Yang F."/>
            <person name="Wang H."/>
            <person name="Chen L.Q."/>
            <person name="Zhou N."/>
            <person name="Lu J.J."/>
            <person name="Pu X.X."/>
            <person name="Wan B."/>
            <person name="Wang L."/>
            <person name="Liu S.J."/>
        </authorList>
    </citation>
    <scope>NUCLEOTIDE SEQUENCE [LARGE SCALE GENOMIC DNA]</scope>
    <source>
        <strain evidence="2 3">MT-5</strain>
    </source>
</reference>
<evidence type="ECO:0000313" key="2">
    <source>
        <dbReference type="EMBL" id="MEY7999706.1"/>
    </source>
</evidence>
<sequence>MANGSFSILEMLKMAILMEEEGYKFYTDGVKHTTGKTKQFLSVAAGQEFVHKEKFQKLFDKISSNKEVESEYLLDSEVTGYLNGLIENRVFDKNEQPEDAFKDLKTAIQYAIRTEELTVQVYSHMYDGVSKKDAKDMLSVIIEEEKGHAAYFSKLLKEMVD</sequence>
<dbReference type="EMBL" id="JBGEWD010000004">
    <property type="protein sequence ID" value="MEY7999706.1"/>
    <property type="molecule type" value="Genomic_DNA"/>
</dbReference>